<protein>
    <submittedName>
        <fullName evidence="1">Uncharacterized protein</fullName>
    </submittedName>
</protein>
<gene>
    <name evidence="1" type="ORF">COMA2_20427</name>
</gene>
<reference evidence="2" key="1">
    <citation type="submission" date="2015-10" db="EMBL/GenBank/DDBJ databases">
        <authorList>
            <person name="Luecker S."/>
            <person name="Luecker S."/>
        </authorList>
    </citation>
    <scope>NUCLEOTIDE SEQUENCE [LARGE SCALE GENOMIC DNA]</scope>
</reference>
<dbReference type="Proteomes" id="UP000198736">
    <property type="component" value="Unassembled WGS sequence"/>
</dbReference>
<dbReference type="EMBL" id="CZPZ01000012">
    <property type="protein sequence ID" value="CUS35755.1"/>
    <property type="molecule type" value="Genomic_DNA"/>
</dbReference>
<organism evidence="1 2">
    <name type="scientific">Candidatus Nitrospira nitrificans</name>
    <dbReference type="NCBI Taxonomy" id="1742973"/>
    <lineage>
        <taxon>Bacteria</taxon>
        <taxon>Pseudomonadati</taxon>
        <taxon>Nitrospirota</taxon>
        <taxon>Nitrospiria</taxon>
        <taxon>Nitrospirales</taxon>
        <taxon>Nitrospiraceae</taxon>
        <taxon>Nitrospira</taxon>
    </lineage>
</organism>
<name>A0A0S4LIK3_9BACT</name>
<proteinExistence type="predicted"/>
<dbReference type="AlphaFoldDB" id="A0A0S4LIK3"/>
<accession>A0A0S4LIK3</accession>
<evidence type="ECO:0000313" key="1">
    <source>
        <dbReference type="EMBL" id="CUS35755.1"/>
    </source>
</evidence>
<dbReference type="STRING" id="1742973.COMA2_20427"/>
<sequence>MSLILSRPLWKEDLPELLDVSGRIGWFGQEHCHGTP</sequence>
<keyword evidence="2" id="KW-1185">Reference proteome</keyword>
<evidence type="ECO:0000313" key="2">
    <source>
        <dbReference type="Proteomes" id="UP000198736"/>
    </source>
</evidence>